<dbReference type="SUPFAM" id="SSF51735">
    <property type="entry name" value="NAD(P)-binding Rossmann-fold domains"/>
    <property type="match status" value="1"/>
</dbReference>
<dbReference type="InterPro" id="IPR036291">
    <property type="entry name" value="NAD(P)-bd_dom_sf"/>
</dbReference>
<dbReference type="Pfam" id="PF01408">
    <property type="entry name" value="GFO_IDH_MocA"/>
    <property type="match status" value="1"/>
</dbReference>
<feature type="domain" description="Gfo/Idh/MocA-like oxidoreductase N-terminal" evidence="1">
    <location>
        <begin position="9"/>
        <end position="92"/>
    </location>
</feature>
<dbReference type="AlphaFoldDB" id="A0A108ENX4"/>
<dbReference type="Proteomes" id="UP000068016">
    <property type="component" value="Unassembled WGS sequence"/>
</dbReference>
<dbReference type="EMBL" id="LPLZ01000046">
    <property type="protein sequence ID" value="KWN14726.1"/>
    <property type="molecule type" value="Genomic_DNA"/>
</dbReference>
<sequence>MTGKRNLTAAIIGAGMIGEVHLRAARLAGAPIGGIVGLTPAGTLAAADRLGVSAYPRAEAAIDNRTVDVVDVCMPNATHYRLAMAALAAGQHDTNWRVDPDAGGAARAFADIGSH</sequence>
<evidence type="ECO:0000313" key="2">
    <source>
        <dbReference type="EMBL" id="KWN14726.1"/>
    </source>
</evidence>
<name>A0A108ENX4_9BURK</name>
<proteinExistence type="predicted"/>
<organism evidence="2 3">
    <name type="scientific">Burkholderia territorii</name>
    <dbReference type="NCBI Taxonomy" id="1503055"/>
    <lineage>
        <taxon>Bacteria</taxon>
        <taxon>Pseudomonadati</taxon>
        <taxon>Pseudomonadota</taxon>
        <taxon>Betaproteobacteria</taxon>
        <taxon>Burkholderiales</taxon>
        <taxon>Burkholderiaceae</taxon>
        <taxon>Burkholderia</taxon>
        <taxon>Burkholderia cepacia complex</taxon>
    </lineage>
</organism>
<accession>A0A108ENX4</accession>
<evidence type="ECO:0000313" key="3">
    <source>
        <dbReference type="Proteomes" id="UP000068016"/>
    </source>
</evidence>
<protein>
    <recommendedName>
        <fullName evidence="1">Gfo/Idh/MocA-like oxidoreductase N-terminal domain-containing protein</fullName>
    </recommendedName>
</protein>
<gene>
    <name evidence="2" type="ORF">WT83_16715</name>
</gene>
<dbReference type="GO" id="GO:0000166">
    <property type="term" value="F:nucleotide binding"/>
    <property type="evidence" value="ECO:0007669"/>
    <property type="project" value="InterPro"/>
</dbReference>
<evidence type="ECO:0000259" key="1">
    <source>
        <dbReference type="Pfam" id="PF01408"/>
    </source>
</evidence>
<dbReference type="RefSeq" id="WP_060347487.1">
    <property type="nucleotide sequence ID" value="NZ_LPLZ01000046.1"/>
</dbReference>
<dbReference type="Gene3D" id="3.40.50.720">
    <property type="entry name" value="NAD(P)-binding Rossmann-like Domain"/>
    <property type="match status" value="1"/>
</dbReference>
<comment type="caution">
    <text evidence="2">The sequence shown here is derived from an EMBL/GenBank/DDBJ whole genome shotgun (WGS) entry which is preliminary data.</text>
</comment>
<reference evidence="2 3" key="1">
    <citation type="submission" date="2015-11" db="EMBL/GenBank/DDBJ databases">
        <title>Expanding the genomic diversity of Burkholderia species for the development of highly accurate diagnostics.</title>
        <authorList>
            <person name="Sahl J."/>
            <person name="Keim P."/>
            <person name="Wagner D."/>
        </authorList>
    </citation>
    <scope>NUCLEOTIDE SEQUENCE [LARGE SCALE GENOMIC DNA]</scope>
    <source>
        <strain evidence="2 3">MSMB793WGS</strain>
    </source>
</reference>
<dbReference type="InterPro" id="IPR000683">
    <property type="entry name" value="Gfo/Idh/MocA-like_OxRdtase_N"/>
</dbReference>